<comment type="similarity">
    <text evidence="2">Belongs to the aldo/keto reductase family. Aldo/keto reductase 2 subfamily.</text>
</comment>
<dbReference type="Pfam" id="PF00248">
    <property type="entry name" value="Aldo_ket_red"/>
    <property type="match status" value="1"/>
</dbReference>
<dbReference type="Proteomes" id="UP000639403">
    <property type="component" value="Unassembled WGS sequence"/>
</dbReference>
<organism evidence="4 5">
    <name type="scientific">Rhodonia placenta</name>
    <dbReference type="NCBI Taxonomy" id="104341"/>
    <lineage>
        <taxon>Eukaryota</taxon>
        <taxon>Fungi</taxon>
        <taxon>Dikarya</taxon>
        <taxon>Basidiomycota</taxon>
        <taxon>Agaricomycotina</taxon>
        <taxon>Agaricomycetes</taxon>
        <taxon>Polyporales</taxon>
        <taxon>Adustoporiaceae</taxon>
        <taxon>Rhodonia</taxon>
    </lineage>
</organism>
<reference evidence="4" key="1">
    <citation type="submission" date="2020-11" db="EMBL/GenBank/DDBJ databases">
        <authorList>
            <person name="Koelle M."/>
            <person name="Horta M.A.C."/>
            <person name="Nowrousian M."/>
            <person name="Ohm R.A."/>
            <person name="Benz P."/>
            <person name="Pilgard A."/>
        </authorList>
    </citation>
    <scope>NUCLEOTIDE SEQUENCE</scope>
    <source>
        <strain evidence="4">FPRL280</strain>
    </source>
</reference>
<comment type="caution">
    <text evidence="4">The sequence shown here is derived from an EMBL/GenBank/DDBJ whole genome shotgun (WGS) entry which is preliminary data.</text>
</comment>
<dbReference type="InterPro" id="IPR050523">
    <property type="entry name" value="AKR_Detox_Biosynth"/>
</dbReference>
<dbReference type="InterPro" id="IPR023210">
    <property type="entry name" value="NADP_OxRdtase_dom"/>
</dbReference>
<dbReference type="SUPFAM" id="SSF51430">
    <property type="entry name" value="NAD(P)-linked oxidoreductase"/>
    <property type="match status" value="1"/>
</dbReference>
<sequence length="82" mass="9189">MSIGNQWGQHGMGEMDKDRSFRLLDAFYTAGGNFVDTANTYQDEMSERFLSEWMAARGVRDQMVVATKVRGCAACWARSAPC</sequence>
<gene>
    <name evidence="4" type="ORF">IEO21_09562</name>
</gene>
<evidence type="ECO:0000256" key="1">
    <source>
        <dbReference type="ARBA" id="ARBA00022857"/>
    </source>
</evidence>
<evidence type="ECO:0000256" key="2">
    <source>
        <dbReference type="ARBA" id="ARBA00038157"/>
    </source>
</evidence>
<dbReference type="AlphaFoldDB" id="A0A8H7TXL7"/>
<dbReference type="Gene3D" id="3.20.20.100">
    <property type="entry name" value="NADP-dependent oxidoreductase domain"/>
    <property type="match status" value="1"/>
</dbReference>
<evidence type="ECO:0000313" key="4">
    <source>
        <dbReference type="EMBL" id="KAF9803786.1"/>
    </source>
</evidence>
<dbReference type="PANTHER" id="PTHR43364:SF7">
    <property type="entry name" value="NADP-DEPENDENT OXIDOREDUCTASE DOMAIN-CONTAINING PROTEIN-RELATED"/>
    <property type="match status" value="1"/>
</dbReference>
<reference evidence="4" key="2">
    <citation type="journal article" name="Front. Microbiol.">
        <title>Degradative Capacity of Two Strains of Rhodonia placenta: From Phenotype to Genotype.</title>
        <authorList>
            <person name="Kolle M."/>
            <person name="Horta M.A.C."/>
            <person name="Nowrousian M."/>
            <person name="Ohm R.A."/>
            <person name="Benz J.P."/>
            <person name="Pilgard A."/>
        </authorList>
    </citation>
    <scope>NUCLEOTIDE SEQUENCE</scope>
    <source>
        <strain evidence="4">FPRL280</strain>
    </source>
</reference>
<dbReference type="InterPro" id="IPR036812">
    <property type="entry name" value="NAD(P)_OxRdtase_dom_sf"/>
</dbReference>
<protein>
    <recommendedName>
        <fullName evidence="3">NADP-dependent oxidoreductase domain-containing protein</fullName>
    </recommendedName>
</protein>
<proteinExistence type="inferred from homology"/>
<feature type="domain" description="NADP-dependent oxidoreductase" evidence="3">
    <location>
        <begin position="4"/>
        <end position="69"/>
    </location>
</feature>
<evidence type="ECO:0000259" key="3">
    <source>
        <dbReference type="Pfam" id="PF00248"/>
    </source>
</evidence>
<accession>A0A8H7TXL7</accession>
<name>A0A8H7TXL7_9APHY</name>
<evidence type="ECO:0000313" key="5">
    <source>
        <dbReference type="Proteomes" id="UP000639403"/>
    </source>
</evidence>
<dbReference type="EMBL" id="JADOXO010000478">
    <property type="protein sequence ID" value="KAF9803786.1"/>
    <property type="molecule type" value="Genomic_DNA"/>
</dbReference>
<keyword evidence="1" id="KW-0521">NADP</keyword>
<dbReference type="PANTHER" id="PTHR43364">
    <property type="entry name" value="NADH-SPECIFIC METHYLGLYOXAL REDUCTASE-RELATED"/>
    <property type="match status" value="1"/>
</dbReference>